<dbReference type="AlphaFoldDB" id="A0A0S4KNJ1"/>
<dbReference type="Gene3D" id="2.30.30.140">
    <property type="match status" value="1"/>
</dbReference>
<protein>
    <submittedName>
        <fullName evidence="2">Hydrogenase expression/formation protein HypC</fullName>
    </submittedName>
</protein>
<evidence type="ECO:0000256" key="1">
    <source>
        <dbReference type="ARBA" id="ARBA00006018"/>
    </source>
</evidence>
<reference evidence="3" key="1">
    <citation type="submission" date="2015-09" db="EMBL/GenBank/DDBJ databases">
        <authorList>
            <person name="Daims H."/>
        </authorList>
    </citation>
    <scope>NUCLEOTIDE SEQUENCE [LARGE SCALE GENOMIC DNA]</scope>
</reference>
<evidence type="ECO:0000313" key="2">
    <source>
        <dbReference type="EMBL" id="CUQ65557.1"/>
    </source>
</evidence>
<organism evidence="2 3">
    <name type="scientific">Candidatus Nitrospira inopinata</name>
    <dbReference type="NCBI Taxonomy" id="1715989"/>
    <lineage>
        <taxon>Bacteria</taxon>
        <taxon>Pseudomonadati</taxon>
        <taxon>Nitrospirota</taxon>
        <taxon>Nitrospiria</taxon>
        <taxon>Nitrospirales</taxon>
        <taxon>Nitrospiraceae</taxon>
        <taxon>Nitrospira</taxon>
    </lineage>
</organism>
<gene>
    <name evidence="2" type="primary">hypC</name>
    <name evidence="2" type="ORF">NITINOP_0582</name>
</gene>
<dbReference type="GO" id="GO:1902670">
    <property type="term" value="F:carbon dioxide binding"/>
    <property type="evidence" value="ECO:0007669"/>
    <property type="project" value="TreeGrafter"/>
</dbReference>
<name>A0A0S4KNJ1_9BACT</name>
<dbReference type="SUPFAM" id="SSF159127">
    <property type="entry name" value="HupF/HypC-like"/>
    <property type="match status" value="1"/>
</dbReference>
<dbReference type="InterPro" id="IPR001109">
    <property type="entry name" value="Hydrogenase_HupF/HypC"/>
</dbReference>
<dbReference type="PROSITE" id="PS01097">
    <property type="entry name" value="HUPF_HYPC"/>
    <property type="match status" value="1"/>
</dbReference>
<dbReference type="PANTHER" id="PTHR35177:SF2">
    <property type="entry name" value="HYDROGENASE MATURATION FACTOR HYBG"/>
    <property type="match status" value="1"/>
</dbReference>
<proteinExistence type="inferred from homology"/>
<sequence>MCLAVPGQVLQIADDPLRTATVSFGGVTKTVSLALVPDATVGDYVMVHVGFAISRLNEEEARRTLEAYAELAAMEVKDRVEGEEQ</sequence>
<comment type="similarity">
    <text evidence="1">Belongs to the HupF/HypC family.</text>
</comment>
<dbReference type="KEGG" id="nio:NITINOP_0582"/>
<dbReference type="PANTHER" id="PTHR35177">
    <property type="entry name" value="HYDROGENASE MATURATION FACTOR HYBG"/>
    <property type="match status" value="1"/>
</dbReference>
<dbReference type="OrthoDB" id="9806017at2"/>
<dbReference type="GO" id="GO:0051604">
    <property type="term" value="P:protein maturation"/>
    <property type="evidence" value="ECO:0007669"/>
    <property type="project" value="TreeGrafter"/>
</dbReference>
<dbReference type="InterPro" id="IPR019812">
    <property type="entry name" value="Hydgase_assmbl_chp_CS"/>
</dbReference>
<evidence type="ECO:0000313" key="3">
    <source>
        <dbReference type="Proteomes" id="UP000066284"/>
    </source>
</evidence>
<dbReference type="RefSeq" id="WP_062482988.1">
    <property type="nucleotide sequence ID" value="NZ_LN885086.1"/>
</dbReference>
<dbReference type="EMBL" id="LN885086">
    <property type="protein sequence ID" value="CUQ65557.1"/>
    <property type="molecule type" value="Genomic_DNA"/>
</dbReference>
<dbReference type="Pfam" id="PF01455">
    <property type="entry name" value="HupF_HypC"/>
    <property type="match status" value="1"/>
</dbReference>
<dbReference type="NCBIfam" id="TIGR00074">
    <property type="entry name" value="hypC_hupF"/>
    <property type="match status" value="1"/>
</dbReference>
<dbReference type="GO" id="GO:0005506">
    <property type="term" value="F:iron ion binding"/>
    <property type="evidence" value="ECO:0007669"/>
    <property type="project" value="TreeGrafter"/>
</dbReference>
<accession>A0A0S4KNJ1</accession>
<dbReference type="FunFam" id="2.30.30.140:FF:000022">
    <property type="entry name" value="Hydrogenase assembly chaperone HybG"/>
    <property type="match status" value="1"/>
</dbReference>
<keyword evidence="3" id="KW-1185">Reference proteome</keyword>
<dbReference type="Proteomes" id="UP000066284">
    <property type="component" value="Chromosome 1"/>
</dbReference>
<dbReference type="STRING" id="1715989.NITINOP_0582"/>
<dbReference type="PRINTS" id="PR00445">
    <property type="entry name" value="HUPFHYPC"/>
</dbReference>